<proteinExistence type="predicted"/>
<dbReference type="Proteomes" id="UP000261212">
    <property type="component" value="Unassembled WGS sequence"/>
</dbReference>
<feature type="transmembrane region" description="Helical" evidence="1">
    <location>
        <begin position="131"/>
        <end position="148"/>
    </location>
</feature>
<feature type="transmembrane region" description="Helical" evidence="1">
    <location>
        <begin position="12"/>
        <end position="30"/>
    </location>
</feature>
<accession>A0A3E3DWZ9</accession>
<evidence type="ECO:0000256" key="1">
    <source>
        <dbReference type="SAM" id="Phobius"/>
    </source>
</evidence>
<dbReference type="GO" id="GO:0016020">
    <property type="term" value="C:membrane"/>
    <property type="evidence" value="ECO:0007669"/>
    <property type="project" value="InterPro"/>
</dbReference>
<dbReference type="InterPro" id="IPR009825">
    <property type="entry name" value="ECF_substrate-spec-like"/>
</dbReference>
<feature type="transmembrane region" description="Helical" evidence="1">
    <location>
        <begin position="155"/>
        <end position="173"/>
    </location>
</feature>
<dbReference type="EMBL" id="QUSM01000004">
    <property type="protein sequence ID" value="RGD73773.1"/>
    <property type="molecule type" value="Genomic_DNA"/>
</dbReference>
<evidence type="ECO:0000313" key="3">
    <source>
        <dbReference type="Proteomes" id="UP000261212"/>
    </source>
</evidence>
<organism evidence="2 3">
    <name type="scientific">Anaerofustis stercorihominis</name>
    <dbReference type="NCBI Taxonomy" id="214853"/>
    <lineage>
        <taxon>Bacteria</taxon>
        <taxon>Bacillati</taxon>
        <taxon>Bacillota</taxon>
        <taxon>Clostridia</taxon>
        <taxon>Eubacteriales</taxon>
        <taxon>Eubacteriaceae</taxon>
        <taxon>Anaerofustis</taxon>
    </lineage>
</organism>
<feature type="transmembrane region" description="Helical" evidence="1">
    <location>
        <begin position="193"/>
        <end position="215"/>
    </location>
</feature>
<reference evidence="2 3" key="1">
    <citation type="submission" date="2018-08" db="EMBL/GenBank/DDBJ databases">
        <title>A genome reference for cultivated species of the human gut microbiota.</title>
        <authorList>
            <person name="Zou Y."/>
            <person name="Xue W."/>
            <person name="Luo G."/>
        </authorList>
    </citation>
    <scope>NUCLEOTIDE SEQUENCE [LARGE SCALE GENOMIC DNA]</scope>
    <source>
        <strain evidence="2 3">AM25-6</strain>
    </source>
</reference>
<feature type="transmembrane region" description="Helical" evidence="1">
    <location>
        <begin position="37"/>
        <end position="55"/>
    </location>
</feature>
<dbReference type="Pfam" id="PF07155">
    <property type="entry name" value="ECF-ribofla_trS"/>
    <property type="match status" value="1"/>
</dbReference>
<keyword evidence="1" id="KW-1133">Transmembrane helix</keyword>
<feature type="transmembrane region" description="Helical" evidence="1">
    <location>
        <begin position="67"/>
        <end position="87"/>
    </location>
</feature>
<gene>
    <name evidence="2" type="ORF">DW687_08300</name>
</gene>
<protein>
    <submittedName>
        <fullName evidence="2">ECF transporter S component</fullName>
    </submittedName>
</protein>
<dbReference type="AlphaFoldDB" id="A0A3E3DWZ9"/>
<feature type="transmembrane region" description="Helical" evidence="1">
    <location>
        <begin position="94"/>
        <end position="119"/>
    </location>
</feature>
<dbReference type="Gene3D" id="1.10.1760.20">
    <property type="match status" value="1"/>
</dbReference>
<name>A0A3E3DWZ9_9FIRM</name>
<sequence length="236" mass="26680">MYMINKKKKVNLFTIVSLLIGVPLVLYISIKSFGEKKYLIPSFLILILSFIPFIMIFEKKKIRTREIVLISAMSAIAVLGRVLFFFAPEIKATSAIVIISGMTLGGQAGFFIGAISAFVSNFFFGQGSWTMWQMFAFGMIGALSGVVLKKKHNRIFVCLIGFLFVMIVYGGIVNFHSLVMFTSGITWDNIKSIYLLSIPFDFVHALSTAVFLWFLNKPFLEKISRIKEKYGMIELE</sequence>
<keyword evidence="1" id="KW-0812">Transmembrane</keyword>
<keyword evidence="1" id="KW-0472">Membrane</keyword>
<evidence type="ECO:0000313" key="2">
    <source>
        <dbReference type="EMBL" id="RGD73773.1"/>
    </source>
</evidence>
<comment type="caution">
    <text evidence="2">The sequence shown here is derived from an EMBL/GenBank/DDBJ whole genome shotgun (WGS) entry which is preliminary data.</text>
</comment>